<keyword evidence="1" id="KW-1185">Reference proteome</keyword>
<dbReference type="WBParaSite" id="nRc.2.0.1.t21441-RA">
    <property type="protein sequence ID" value="nRc.2.0.1.t21441-RA"/>
    <property type="gene ID" value="nRc.2.0.1.g21441"/>
</dbReference>
<protein>
    <submittedName>
        <fullName evidence="2">Uncharacterized protein</fullName>
    </submittedName>
</protein>
<sequence>MSKQPINQTTLSRPMLPVATFKLPPVEAITIASQAKIWITQATNPVIAKIVKALQTANAA</sequence>
<dbReference type="AlphaFoldDB" id="A0A915J4U4"/>
<evidence type="ECO:0000313" key="2">
    <source>
        <dbReference type="WBParaSite" id="nRc.2.0.1.t21441-RA"/>
    </source>
</evidence>
<organism evidence="1 2">
    <name type="scientific">Romanomermis culicivorax</name>
    <name type="common">Nematode worm</name>
    <dbReference type="NCBI Taxonomy" id="13658"/>
    <lineage>
        <taxon>Eukaryota</taxon>
        <taxon>Metazoa</taxon>
        <taxon>Ecdysozoa</taxon>
        <taxon>Nematoda</taxon>
        <taxon>Enoplea</taxon>
        <taxon>Dorylaimia</taxon>
        <taxon>Mermithida</taxon>
        <taxon>Mermithoidea</taxon>
        <taxon>Mermithidae</taxon>
        <taxon>Romanomermis</taxon>
    </lineage>
</organism>
<name>A0A915J4U4_ROMCU</name>
<reference evidence="2" key="1">
    <citation type="submission" date="2022-11" db="UniProtKB">
        <authorList>
            <consortium name="WormBaseParasite"/>
        </authorList>
    </citation>
    <scope>IDENTIFICATION</scope>
</reference>
<proteinExistence type="predicted"/>
<accession>A0A915J4U4</accession>
<dbReference type="Proteomes" id="UP000887565">
    <property type="component" value="Unplaced"/>
</dbReference>
<evidence type="ECO:0000313" key="1">
    <source>
        <dbReference type="Proteomes" id="UP000887565"/>
    </source>
</evidence>